<evidence type="ECO:0000256" key="1">
    <source>
        <dbReference type="ARBA" id="ARBA00023015"/>
    </source>
</evidence>
<name>F2J3X4_POLGS</name>
<dbReference type="GO" id="GO:0003700">
    <property type="term" value="F:DNA-binding transcription factor activity"/>
    <property type="evidence" value="ECO:0007669"/>
    <property type="project" value="InterPro"/>
</dbReference>
<dbReference type="InterPro" id="IPR018062">
    <property type="entry name" value="HTH_AraC-typ_CS"/>
</dbReference>
<dbReference type="AlphaFoldDB" id="F2J3X4"/>
<evidence type="ECO:0000256" key="3">
    <source>
        <dbReference type="ARBA" id="ARBA00023163"/>
    </source>
</evidence>
<accession>F2J3X4</accession>
<dbReference type="PROSITE" id="PS00041">
    <property type="entry name" value="HTH_ARAC_FAMILY_1"/>
    <property type="match status" value="1"/>
</dbReference>
<reference evidence="5 6" key="1">
    <citation type="journal article" date="2011" name="J. Bacteriol.">
        <title>Complete genome sequence of Polymorphum gilvum SL003B-26A1T, a crude oil-degrading bacterium from oil-polluted saline soil.</title>
        <authorList>
            <person name="Li S.G."/>
            <person name="Tang Y.Q."/>
            <person name="Nie Y."/>
            <person name="Cai M."/>
            <person name="Wu X.L."/>
        </authorList>
    </citation>
    <scope>NUCLEOTIDE SEQUENCE [LARGE SCALE GENOMIC DNA]</scope>
    <source>
        <strain evidence="6">LMG 25793 / CGMCC 1.9160 / SL003B-26A1</strain>
    </source>
</reference>
<dbReference type="InterPro" id="IPR009057">
    <property type="entry name" value="Homeodomain-like_sf"/>
</dbReference>
<proteinExistence type="predicted"/>
<dbReference type="Pfam" id="PF14525">
    <property type="entry name" value="AraC_binding_2"/>
    <property type="match status" value="1"/>
</dbReference>
<dbReference type="InterPro" id="IPR035418">
    <property type="entry name" value="AraC-bd_2"/>
</dbReference>
<dbReference type="EMBL" id="CP002568">
    <property type="protein sequence ID" value="ADZ68956.1"/>
    <property type="molecule type" value="Genomic_DNA"/>
</dbReference>
<dbReference type="PATRIC" id="fig|991905.3.peg.536"/>
<keyword evidence="1" id="KW-0805">Transcription regulation</keyword>
<dbReference type="Proteomes" id="UP000008130">
    <property type="component" value="Chromosome"/>
</dbReference>
<evidence type="ECO:0000313" key="6">
    <source>
        <dbReference type="Proteomes" id="UP000008130"/>
    </source>
</evidence>
<sequence>MEKANTEQAAGNGDRSRETVLRSVFDTRALTPKQALSSWYEHIDVMFDVRVNEVGSDGFRAHLDAFMLDDLVLVDARVGGQSYDRSRRRAGRDGIDHYLLQFYRSGSVARRDEKGERTRTRPGDLWVSDLGQPVMSLAEDAEMLNLIVPRRLLSPLLKAPDHHAMRILPGDTPLVALFRDHLQALLQMAPSMTNEDAARVSAPTLQLAAAALNGSAEREDVTEGVEAALGGAICRYVRAHLPGPDMTREHVARHFGVSVRKLDYLFASRDGFASWVREERLARAHEALRDHGQLHLRIEDIANAHGFSHKANLGRAFRAFYGLTPGQVRAMARERLAEAGIAQAESPTHSAWRRWIAAM</sequence>
<dbReference type="InterPro" id="IPR050204">
    <property type="entry name" value="AraC_XylS_family_regulators"/>
</dbReference>
<feature type="domain" description="HTH araC/xylS-type" evidence="4">
    <location>
        <begin position="231"/>
        <end position="331"/>
    </location>
</feature>
<evidence type="ECO:0000259" key="4">
    <source>
        <dbReference type="PROSITE" id="PS01124"/>
    </source>
</evidence>
<dbReference type="KEGG" id="pgv:SL003B_0523"/>
<keyword evidence="2" id="KW-0238">DNA-binding</keyword>
<protein>
    <submittedName>
        <fullName evidence="5">Transcriptional regulator, AraC family</fullName>
    </submittedName>
</protein>
<dbReference type="OrthoDB" id="8004517at2"/>
<dbReference type="Gene3D" id="1.10.10.60">
    <property type="entry name" value="Homeodomain-like"/>
    <property type="match status" value="1"/>
</dbReference>
<dbReference type="PANTHER" id="PTHR46796">
    <property type="entry name" value="HTH-TYPE TRANSCRIPTIONAL ACTIVATOR RHAS-RELATED"/>
    <property type="match status" value="1"/>
</dbReference>
<keyword evidence="3" id="KW-0804">Transcription</keyword>
<keyword evidence="6" id="KW-1185">Reference proteome</keyword>
<dbReference type="SMART" id="SM00342">
    <property type="entry name" value="HTH_ARAC"/>
    <property type="match status" value="1"/>
</dbReference>
<gene>
    <name evidence="5" type="ordered locus">SL003B_0523</name>
</gene>
<dbReference type="InterPro" id="IPR018060">
    <property type="entry name" value="HTH_AraC"/>
</dbReference>
<evidence type="ECO:0000256" key="2">
    <source>
        <dbReference type="ARBA" id="ARBA00023125"/>
    </source>
</evidence>
<evidence type="ECO:0000313" key="5">
    <source>
        <dbReference type="EMBL" id="ADZ68956.1"/>
    </source>
</evidence>
<dbReference type="RefSeq" id="WP_013651280.1">
    <property type="nucleotide sequence ID" value="NC_015259.1"/>
</dbReference>
<dbReference type="PROSITE" id="PS01124">
    <property type="entry name" value="HTH_ARAC_FAMILY_2"/>
    <property type="match status" value="1"/>
</dbReference>
<dbReference type="eggNOG" id="COG2207">
    <property type="taxonomic scope" value="Bacteria"/>
</dbReference>
<dbReference type="GO" id="GO:0043565">
    <property type="term" value="F:sequence-specific DNA binding"/>
    <property type="evidence" value="ECO:0007669"/>
    <property type="project" value="InterPro"/>
</dbReference>
<organism evidence="5 6">
    <name type="scientific">Polymorphum gilvum (strain LMG 25793 / CGMCC 1.9160 / SL003B-26A1)</name>
    <dbReference type="NCBI Taxonomy" id="991905"/>
    <lineage>
        <taxon>Bacteria</taxon>
        <taxon>Pseudomonadati</taxon>
        <taxon>Pseudomonadota</taxon>
        <taxon>Alphaproteobacteria</taxon>
        <taxon>Rhodobacterales</taxon>
        <taxon>Paracoccaceae</taxon>
        <taxon>Polymorphum</taxon>
    </lineage>
</organism>
<dbReference type="SUPFAM" id="SSF46689">
    <property type="entry name" value="Homeodomain-like"/>
    <property type="match status" value="1"/>
</dbReference>
<dbReference type="PANTHER" id="PTHR46796:SF6">
    <property type="entry name" value="ARAC SUBFAMILY"/>
    <property type="match status" value="1"/>
</dbReference>
<dbReference type="Pfam" id="PF12833">
    <property type="entry name" value="HTH_18"/>
    <property type="match status" value="1"/>
</dbReference>
<dbReference type="HOGENOM" id="CLU_049704_0_1_5"/>